<evidence type="ECO:0000256" key="8">
    <source>
        <dbReference type="RuleBase" id="RU003375"/>
    </source>
</evidence>
<dbReference type="GO" id="GO:0006123">
    <property type="term" value="P:mitochondrial electron transport, cytochrome c to oxygen"/>
    <property type="evidence" value="ECO:0007669"/>
    <property type="project" value="TreeGrafter"/>
</dbReference>
<reference evidence="11" key="1">
    <citation type="journal article" date="2019" name="Mol. Phylogenet. Evol.">
        <title>A mitochondrial genome phylogeny of Mytilidae (Bivalvia: Mytilida).</title>
        <authorList>
            <person name="Lee Y."/>
            <person name="Kwak H."/>
            <person name="Shin J."/>
            <person name="Kim S.C."/>
            <person name="Kim T."/>
            <person name="Park J.K."/>
        </authorList>
    </citation>
    <scope>NUCLEOTIDE SEQUENCE</scope>
</reference>
<feature type="transmembrane region" description="Helical" evidence="9">
    <location>
        <begin position="166"/>
        <end position="185"/>
    </location>
</feature>
<evidence type="ECO:0000256" key="3">
    <source>
        <dbReference type="ARBA" id="ARBA00015944"/>
    </source>
</evidence>
<evidence type="ECO:0000313" key="11">
    <source>
        <dbReference type="EMBL" id="QDO71932.1"/>
    </source>
</evidence>
<comment type="similarity">
    <text evidence="2 8">Belongs to the cytochrome c oxidase subunit 3 family.</text>
</comment>
<evidence type="ECO:0000256" key="6">
    <source>
        <dbReference type="ARBA" id="ARBA00022989"/>
    </source>
</evidence>
<sequence length="283" mass="33141">MMDMEVLNFMVRSPYYRVSPSPWPPLVAFCLVNMAIGLVSWMYRVNYSINIILVGGLLLVSCLYLWWRDVLREGDQGYHSKYVIKTYRDGMVMFIVSEVMFFFSFFWAFFHSSLSPNIEVGGNWPPYGIRSPNAFSIPLLNTWVLVTSGISVNYAHNSLKCRDYDYGSIIGMVFTIVCGIFFVKLQYMEYFSNSFCISDSVYGSVFYMLTGFHGVHVIFGTLFLMVTLGRLWFGHFLLNRRFGFEACVWYWHFVDVIWIAVYLLVYVWGGGQLFDLWYKYWEG</sequence>
<evidence type="ECO:0000256" key="9">
    <source>
        <dbReference type="SAM" id="Phobius"/>
    </source>
</evidence>
<dbReference type="PANTHER" id="PTHR11403">
    <property type="entry name" value="CYTOCHROME C OXIDASE SUBUNIT III"/>
    <property type="match status" value="1"/>
</dbReference>
<comment type="subcellular location">
    <subcellularLocation>
        <location evidence="1">Membrane</location>
        <topology evidence="1">Multi-pass membrane protein</topology>
    </subcellularLocation>
</comment>
<feature type="transmembrane region" description="Helical" evidence="9">
    <location>
        <begin position="21"/>
        <end position="43"/>
    </location>
</feature>
<accession>A0A516EZK4</accession>
<feature type="transmembrane region" description="Helical" evidence="9">
    <location>
        <begin position="91"/>
        <end position="114"/>
    </location>
</feature>
<dbReference type="EMBL" id="MK721548">
    <property type="protein sequence ID" value="QDO71932.1"/>
    <property type="molecule type" value="Genomic_DNA"/>
</dbReference>
<dbReference type="InterPro" id="IPR013833">
    <property type="entry name" value="Cyt_c_oxidase_su3_a-hlx"/>
</dbReference>
<evidence type="ECO:0000256" key="5">
    <source>
        <dbReference type="ARBA" id="ARBA00022967"/>
    </source>
</evidence>
<dbReference type="PROSITE" id="PS50253">
    <property type="entry name" value="COX3"/>
    <property type="match status" value="1"/>
</dbReference>
<dbReference type="Pfam" id="PF00510">
    <property type="entry name" value="COX3"/>
    <property type="match status" value="1"/>
</dbReference>
<feature type="transmembrane region" description="Helical" evidence="9">
    <location>
        <begin position="249"/>
        <end position="269"/>
    </location>
</feature>
<dbReference type="SUPFAM" id="SSF81452">
    <property type="entry name" value="Cytochrome c oxidase subunit III-like"/>
    <property type="match status" value="1"/>
</dbReference>
<dbReference type="InterPro" id="IPR000298">
    <property type="entry name" value="Cyt_c_oxidase-like_su3"/>
</dbReference>
<gene>
    <name evidence="11" type="primary">cox3</name>
</gene>
<dbReference type="GO" id="GO:0004129">
    <property type="term" value="F:cytochrome-c oxidase activity"/>
    <property type="evidence" value="ECO:0007669"/>
    <property type="project" value="InterPro"/>
</dbReference>
<dbReference type="PANTHER" id="PTHR11403:SF7">
    <property type="entry name" value="CYTOCHROME C OXIDASE SUBUNIT 3"/>
    <property type="match status" value="1"/>
</dbReference>
<keyword evidence="6 9" id="KW-1133">Transmembrane helix</keyword>
<evidence type="ECO:0000256" key="2">
    <source>
        <dbReference type="ARBA" id="ARBA00010581"/>
    </source>
</evidence>
<feature type="transmembrane region" description="Helical" evidence="9">
    <location>
        <begin position="134"/>
        <end position="154"/>
    </location>
</feature>
<dbReference type="InterPro" id="IPR024791">
    <property type="entry name" value="Cyt_c/ubiquinol_Oxase_su3"/>
</dbReference>
<keyword evidence="7 9" id="KW-0472">Membrane</keyword>
<dbReference type="Gene3D" id="1.10.287.70">
    <property type="match status" value="1"/>
</dbReference>
<geneLocation type="mitochondrion" evidence="11"/>
<feature type="domain" description="Heme-copper oxidase subunit III family profile" evidence="10">
    <location>
        <begin position="11"/>
        <end position="270"/>
    </location>
</feature>
<dbReference type="AlphaFoldDB" id="A0A516EZK4"/>
<dbReference type="InterPro" id="IPR035973">
    <property type="entry name" value="Cyt_c_oxidase_su3-like_sf"/>
</dbReference>
<evidence type="ECO:0000256" key="1">
    <source>
        <dbReference type="ARBA" id="ARBA00004141"/>
    </source>
</evidence>
<dbReference type="GO" id="GO:0016020">
    <property type="term" value="C:membrane"/>
    <property type="evidence" value="ECO:0007669"/>
    <property type="project" value="UniProtKB-SubCell"/>
</dbReference>
<feature type="transmembrane region" description="Helical" evidence="9">
    <location>
        <begin position="205"/>
        <end position="228"/>
    </location>
</feature>
<proteinExistence type="inferred from homology"/>
<comment type="function">
    <text evidence="8">Component of the cytochrome c oxidase, the last enzyme in the mitochondrial electron transport chain which drives oxidative phosphorylation. The respiratory chain contains 3 multisubunit complexes succinate dehydrogenase (complex II, CII), ubiquinol-cytochrome c oxidoreductase (cytochrome b-c1 complex, complex III, CIII) and cytochrome c oxidase (complex IV, CIV), that cooperate to transfer electrons derived from NADH and succinate to molecular oxygen, creating an electrochemical gradient over the inner membrane that drives transmembrane transport and the ATP synthase. Cytochrome c oxidase is the component of the respiratory chain that catalyzes the reduction of oxygen to water. Electrons originating from reduced cytochrome c in the intermembrane space (IMS) are transferred via the dinuclear copper A center (CU(A)) of subunit 2 and heme A of subunit 1 to the active site in subunit 1, a binuclear center (BNC) formed by heme A3 and copper B (CU(B)). The BNC reduces molecular oxygen to 2 water molecules using 4 electrons from cytochrome c in the IMS and 4 protons from the mitochondrial matrix.</text>
</comment>
<keyword evidence="8 11" id="KW-0496">Mitochondrion</keyword>
<feature type="transmembrane region" description="Helical" evidence="9">
    <location>
        <begin position="49"/>
        <end position="67"/>
    </location>
</feature>
<protein>
    <recommendedName>
        <fullName evidence="3 8">Cytochrome c oxidase subunit 3</fullName>
    </recommendedName>
</protein>
<keyword evidence="5" id="KW-1278">Translocase</keyword>
<dbReference type="InterPro" id="IPR033945">
    <property type="entry name" value="Cyt_c_oxase_su3_dom"/>
</dbReference>
<organism evidence="11">
    <name type="scientific">Mytilisepta virgata</name>
    <name type="common">Purplish bifurcate mussel</name>
    <name type="synonym">Tichogonia virgata</name>
    <dbReference type="NCBI Taxonomy" id="2547956"/>
    <lineage>
        <taxon>Eukaryota</taxon>
        <taxon>Metazoa</taxon>
        <taxon>Spiralia</taxon>
        <taxon>Lophotrochozoa</taxon>
        <taxon>Mollusca</taxon>
        <taxon>Bivalvia</taxon>
        <taxon>Autobranchia</taxon>
        <taxon>Pteriomorphia</taxon>
        <taxon>Mytilida</taxon>
        <taxon>Mytiloidea</taxon>
        <taxon>Mytilidae</taxon>
        <taxon>Brachidontinae</taxon>
        <taxon>Mytilisepta</taxon>
    </lineage>
</organism>
<name>A0A516EZK4_MYTVI</name>
<dbReference type="CDD" id="cd01665">
    <property type="entry name" value="Cyt_c_Oxidase_III"/>
    <property type="match status" value="1"/>
</dbReference>
<dbReference type="Gene3D" id="1.20.120.80">
    <property type="entry name" value="Cytochrome c oxidase, subunit III, four-helix bundle"/>
    <property type="match status" value="1"/>
</dbReference>
<keyword evidence="4 8" id="KW-0812">Transmembrane</keyword>
<evidence type="ECO:0000259" key="10">
    <source>
        <dbReference type="PROSITE" id="PS50253"/>
    </source>
</evidence>
<evidence type="ECO:0000256" key="7">
    <source>
        <dbReference type="ARBA" id="ARBA00023136"/>
    </source>
</evidence>
<dbReference type="GO" id="GO:0005739">
    <property type="term" value="C:mitochondrion"/>
    <property type="evidence" value="ECO:0007669"/>
    <property type="project" value="TreeGrafter"/>
</dbReference>
<evidence type="ECO:0000256" key="4">
    <source>
        <dbReference type="ARBA" id="ARBA00022692"/>
    </source>
</evidence>